<evidence type="ECO:0000313" key="2">
    <source>
        <dbReference type="EMBL" id="MFC4590511.1"/>
    </source>
</evidence>
<protein>
    <submittedName>
        <fullName evidence="2">Uncharacterized protein</fullName>
    </submittedName>
</protein>
<feature type="compositionally biased region" description="Low complexity" evidence="1">
    <location>
        <begin position="103"/>
        <end position="112"/>
    </location>
</feature>
<feature type="region of interest" description="Disordered" evidence="1">
    <location>
        <begin position="76"/>
        <end position="112"/>
    </location>
</feature>
<organism evidence="2 3">
    <name type="scientific">Sphaerisporangium corydalis</name>
    <dbReference type="NCBI Taxonomy" id="1441875"/>
    <lineage>
        <taxon>Bacteria</taxon>
        <taxon>Bacillati</taxon>
        <taxon>Actinomycetota</taxon>
        <taxon>Actinomycetes</taxon>
        <taxon>Streptosporangiales</taxon>
        <taxon>Streptosporangiaceae</taxon>
        <taxon>Sphaerisporangium</taxon>
    </lineage>
</organism>
<evidence type="ECO:0000256" key="1">
    <source>
        <dbReference type="SAM" id="MobiDB-lite"/>
    </source>
</evidence>
<comment type="caution">
    <text evidence="2">The sequence shown here is derived from an EMBL/GenBank/DDBJ whole genome shotgun (WGS) entry which is preliminary data.</text>
</comment>
<sequence>MLVELTMHTTPSHPSADSPIDGIRILALLPEQWRKDLSQANGEIIIRVDTQDDTTGEQVEETITAVLDDPAISHWSLRACQTLSPSPPEPPAQDPPGSPGQEPPGQFQPPTG</sequence>
<dbReference type="Proteomes" id="UP001595891">
    <property type="component" value="Unassembled WGS sequence"/>
</dbReference>
<feature type="compositionally biased region" description="Pro residues" evidence="1">
    <location>
        <begin position="85"/>
        <end position="102"/>
    </location>
</feature>
<keyword evidence="3" id="KW-1185">Reference proteome</keyword>
<gene>
    <name evidence="2" type="ORF">ACFO8L_30755</name>
</gene>
<dbReference type="RefSeq" id="WP_262848509.1">
    <property type="nucleotide sequence ID" value="NZ_JANZYP010000074.1"/>
</dbReference>
<reference evidence="3" key="1">
    <citation type="journal article" date="2019" name="Int. J. Syst. Evol. Microbiol.">
        <title>The Global Catalogue of Microorganisms (GCM) 10K type strain sequencing project: providing services to taxonomists for standard genome sequencing and annotation.</title>
        <authorList>
            <consortium name="The Broad Institute Genomics Platform"/>
            <consortium name="The Broad Institute Genome Sequencing Center for Infectious Disease"/>
            <person name="Wu L."/>
            <person name="Ma J."/>
        </authorList>
    </citation>
    <scope>NUCLEOTIDE SEQUENCE [LARGE SCALE GENOMIC DNA]</scope>
    <source>
        <strain evidence="3">CCUG 49560</strain>
    </source>
</reference>
<evidence type="ECO:0000313" key="3">
    <source>
        <dbReference type="Proteomes" id="UP001595891"/>
    </source>
</evidence>
<proteinExistence type="predicted"/>
<dbReference type="EMBL" id="JBHSFN010000023">
    <property type="protein sequence ID" value="MFC4590511.1"/>
    <property type="molecule type" value="Genomic_DNA"/>
</dbReference>
<name>A0ABV9ELG0_9ACTN</name>
<accession>A0ABV9ELG0</accession>